<dbReference type="PANTHER" id="PTHR43102">
    <property type="entry name" value="SLR1143 PROTEIN"/>
    <property type="match status" value="1"/>
</dbReference>
<feature type="domain" description="Histidine kinase" evidence="4">
    <location>
        <begin position="175"/>
        <end position="386"/>
    </location>
</feature>
<dbReference type="InterPro" id="IPR029016">
    <property type="entry name" value="GAF-like_dom_sf"/>
</dbReference>
<dbReference type="PRINTS" id="PR00344">
    <property type="entry name" value="BCTRLSENSOR"/>
</dbReference>
<dbReference type="PROSITE" id="PS50109">
    <property type="entry name" value="HIS_KIN"/>
    <property type="match status" value="1"/>
</dbReference>
<keyword evidence="6" id="KW-1185">Reference proteome</keyword>
<dbReference type="EC" id="2.7.13.3" evidence="2"/>
<dbReference type="SMART" id="SM00387">
    <property type="entry name" value="HATPase_c"/>
    <property type="match status" value="1"/>
</dbReference>
<proteinExistence type="predicted"/>
<accession>A0ABT3G1Y8</accession>
<dbReference type="Gene3D" id="3.30.450.40">
    <property type="match status" value="1"/>
</dbReference>
<comment type="catalytic activity">
    <reaction evidence="1">
        <text>ATP + protein L-histidine = ADP + protein N-phospho-L-histidine.</text>
        <dbReference type="EC" id="2.7.13.3"/>
    </reaction>
</comment>
<dbReference type="CDD" id="cd00082">
    <property type="entry name" value="HisKA"/>
    <property type="match status" value="1"/>
</dbReference>
<dbReference type="PANTHER" id="PTHR43102:SF2">
    <property type="entry name" value="GAF DOMAIN-CONTAINING PROTEIN"/>
    <property type="match status" value="1"/>
</dbReference>
<dbReference type="InterPro" id="IPR004358">
    <property type="entry name" value="Sig_transdc_His_kin-like_C"/>
</dbReference>
<dbReference type="Gene3D" id="3.30.565.10">
    <property type="entry name" value="Histidine kinase-like ATPase, C-terminal domain"/>
    <property type="match status" value="1"/>
</dbReference>
<dbReference type="EMBL" id="JAPDDR010000004">
    <property type="protein sequence ID" value="MCW1913845.1"/>
    <property type="molecule type" value="Genomic_DNA"/>
</dbReference>
<gene>
    <name evidence="5" type="ORF">OJ996_09685</name>
</gene>
<dbReference type="Pfam" id="PF01590">
    <property type="entry name" value="GAF"/>
    <property type="match status" value="1"/>
</dbReference>
<dbReference type="GO" id="GO:0016301">
    <property type="term" value="F:kinase activity"/>
    <property type="evidence" value="ECO:0007669"/>
    <property type="project" value="UniProtKB-KW"/>
</dbReference>
<evidence type="ECO:0000256" key="2">
    <source>
        <dbReference type="ARBA" id="ARBA00012438"/>
    </source>
</evidence>
<dbReference type="Gene3D" id="1.10.287.130">
    <property type="match status" value="1"/>
</dbReference>
<keyword evidence="5" id="KW-0808">Transferase</keyword>
<dbReference type="InterPro" id="IPR036890">
    <property type="entry name" value="HATPase_C_sf"/>
</dbReference>
<dbReference type="InterPro" id="IPR005467">
    <property type="entry name" value="His_kinase_dom"/>
</dbReference>
<keyword evidence="5" id="KW-0418">Kinase</keyword>
<evidence type="ECO:0000259" key="4">
    <source>
        <dbReference type="PROSITE" id="PS50109"/>
    </source>
</evidence>
<dbReference type="Proteomes" id="UP001165653">
    <property type="component" value="Unassembled WGS sequence"/>
</dbReference>
<dbReference type="InterPro" id="IPR003661">
    <property type="entry name" value="HisK_dim/P_dom"/>
</dbReference>
<dbReference type="InterPro" id="IPR036097">
    <property type="entry name" value="HisK_dim/P_sf"/>
</dbReference>
<dbReference type="RefSeq" id="WP_264513347.1">
    <property type="nucleotide sequence ID" value="NZ_JAPDDR010000004.1"/>
</dbReference>
<dbReference type="SUPFAM" id="SSF55874">
    <property type="entry name" value="ATPase domain of HSP90 chaperone/DNA topoisomerase II/histidine kinase"/>
    <property type="match status" value="1"/>
</dbReference>
<evidence type="ECO:0000256" key="3">
    <source>
        <dbReference type="ARBA" id="ARBA00022553"/>
    </source>
</evidence>
<dbReference type="Pfam" id="PF02518">
    <property type="entry name" value="HATPase_c"/>
    <property type="match status" value="1"/>
</dbReference>
<dbReference type="SUPFAM" id="SSF55781">
    <property type="entry name" value="GAF domain-like"/>
    <property type="match status" value="1"/>
</dbReference>
<evidence type="ECO:0000313" key="5">
    <source>
        <dbReference type="EMBL" id="MCW1913845.1"/>
    </source>
</evidence>
<dbReference type="InterPro" id="IPR003594">
    <property type="entry name" value="HATPase_dom"/>
</dbReference>
<sequence length="389" mass="42532">MFNHSSSDQARLDSLTSSGLLSGKTDMDFDRVTALAARMLKVPACLVTLVDHDRQVFAGACGIPEAYAEKRETPLSHSFCKHVVTLRRPLVITDARTDPFVMSNPAVTELGVNAYLGFPLVAPDHHIYGAFCVIDVKPREWTEEEIALIRDFTAIVAEQIELHVAKRRERTITDVLIHDLRSPLSSIRLISGLLTEQKIPADRLQALGGTLTDSAERIAHLLRAVEDLHRDEAGGCRDLGRLLDSHMNEIGDTALEKGLSLRREYTAYPLPIATAEWVIGQIAENLLGNAVKFTPRGGEIRVTIGSEGPSGFFTIEDNGPGFQADDYPRLFKRYARLSALPTGNEISTGLGLSIVKRLADRAGGSVTLLSKPGEGARFKVSFPLGLSLR</sequence>
<name>A0ABT3G1Y8_9BACT</name>
<dbReference type="Pfam" id="PF00512">
    <property type="entry name" value="HisKA"/>
    <property type="match status" value="1"/>
</dbReference>
<keyword evidence="3" id="KW-0597">Phosphoprotein</keyword>
<dbReference type="SMART" id="SM00388">
    <property type="entry name" value="HisKA"/>
    <property type="match status" value="1"/>
</dbReference>
<evidence type="ECO:0000256" key="1">
    <source>
        <dbReference type="ARBA" id="ARBA00000085"/>
    </source>
</evidence>
<comment type="caution">
    <text evidence="5">The sequence shown here is derived from an EMBL/GenBank/DDBJ whole genome shotgun (WGS) entry which is preliminary data.</text>
</comment>
<protein>
    <recommendedName>
        <fullName evidence="2">histidine kinase</fullName>
        <ecNumber evidence="2">2.7.13.3</ecNumber>
    </recommendedName>
</protein>
<evidence type="ECO:0000313" key="6">
    <source>
        <dbReference type="Proteomes" id="UP001165653"/>
    </source>
</evidence>
<reference evidence="5" key="1">
    <citation type="submission" date="2022-10" db="EMBL/GenBank/DDBJ databases">
        <title>Luteolibacter sp. GHJ8, whole genome shotgun sequencing project.</title>
        <authorList>
            <person name="Zhao G."/>
            <person name="Shen L."/>
        </authorList>
    </citation>
    <scope>NUCLEOTIDE SEQUENCE</scope>
    <source>
        <strain evidence="5">GHJ8</strain>
    </source>
</reference>
<dbReference type="InterPro" id="IPR003018">
    <property type="entry name" value="GAF"/>
</dbReference>
<dbReference type="SUPFAM" id="SSF47384">
    <property type="entry name" value="Homodimeric domain of signal transducing histidine kinase"/>
    <property type="match status" value="1"/>
</dbReference>
<dbReference type="SMART" id="SM00065">
    <property type="entry name" value="GAF"/>
    <property type="match status" value="1"/>
</dbReference>
<organism evidence="5 6">
    <name type="scientific">Luteolibacter rhizosphaerae</name>
    <dbReference type="NCBI Taxonomy" id="2989719"/>
    <lineage>
        <taxon>Bacteria</taxon>
        <taxon>Pseudomonadati</taxon>
        <taxon>Verrucomicrobiota</taxon>
        <taxon>Verrucomicrobiia</taxon>
        <taxon>Verrucomicrobiales</taxon>
        <taxon>Verrucomicrobiaceae</taxon>
        <taxon>Luteolibacter</taxon>
    </lineage>
</organism>